<sequence>MTDSRRIAMALGDAGGIGLELAARVLSDAREGTDILVFGDRRALELGARQAGVTLDLPVIGLDALGGPIEGNALIDLSTFDPNDAMIGTATASSGTAALENFRAALLTAKAGLADAVAFTPFNKAAMRMAKSDYVDEIGFVDAVLDAPRSGREFNVLEEVWNARVTSHIPLRDVAGILNADRIFDSLQLTVEVMQDAGFERPRIGVAALNPHAGDGRNFGTEDEDIILPAVERARAHQMAVTGPVPSDTVFVRALKGEFDAVLTMFHDQGQIAMKLIGFDRGVTLIAGYGFPIVTPAHGTAYDIAGQGIADTGATLAALSLGRRLAGRTTQRGTDDAARADLRAALTKRPDWAAGKTGTTKAIAGS</sequence>
<dbReference type="EMBL" id="FNZQ01000008">
    <property type="protein sequence ID" value="SEL69200.1"/>
    <property type="molecule type" value="Genomic_DNA"/>
</dbReference>
<dbReference type="PANTHER" id="PTHR30004">
    <property type="entry name" value="4-HYDROXYTHREONINE-4-PHOSPHATE DEHYDROGENASE"/>
    <property type="match status" value="1"/>
</dbReference>
<dbReference type="Gene3D" id="3.40.718.10">
    <property type="entry name" value="Isopropylmalate Dehydrogenase"/>
    <property type="match status" value="1"/>
</dbReference>
<dbReference type="PANTHER" id="PTHR30004:SF3">
    <property type="entry name" value="4-HYDROXYTHREONINE-4-PHOSPHATE DEHYDROGENASE 2-RELATED"/>
    <property type="match status" value="1"/>
</dbReference>
<proteinExistence type="predicted"/>
<organism evidence="4 5">
    <name type="scientific">Jannaschia helgolandensis</name>
    <dbReference type="NCBI Taxonomy" id="188906"/>
    <lineage>
        <taxon>Bacteria</taxon>
        <taxon>Pseudomonadati</taxon>
        <taxon>Pseudomonadota</taxon>
        <taxon>Alphaproteobacteria</taxon>
        <taxon>Rhodobacterales</taxon>
        <taxon>Roseobacteraceae</taxon>
        <taxon>Jannaschia</taxon>
    </lineage>
</organism>
<keyword evidence="2" id="KW-0560">Oxidoreductase</keyword>
<evidence type="ECO:0000256" key="2">
    <source>
        <dbReference type="ARBA" id="ARBA00023002"/>
    </source>
</evidence>
<name>A0A1H7S9A5_9RHOB</name>
<evidence type="ECO:0000256" key="1">
    <source>
        <dbReference type="ARBA" id="ARBA00022723"/>
    </source>
</evidence>
<dbReference type="OrthoDB" id="9801783at2"/>
<dbReference type="InterPro" id="IPR005255">
    <property type="entry name" value="PdxA_fam"/>
</dbReference>
<dbReference type="RefSeq" id="WP_092764770.1">
    <property type="nucleotide sequence ID" value="NZ_FNZQ01000008.1"/>
</dbReference>
<dbReference type="Pfam" id="PF04166">
    <property type="entry name" value="PdxA"/>
    <property type="match status" value="1"/>
</dbReference>
<gene>
    <name evidence="4" type="ORF">SAMN04488526_3263</name>
</gene>
<keyword evidence="3" id="KW-0520">NAD</keyword>
<protein>
    <submittedName>
        <fullName evidence="4">4-hydroxythreonine-4-phosphate dehydrogenase</fullName>
    </submittedName>
</protein>
<keyword evidence="5" id="KW-1185">Reference proteome</keyword>
<dbReference type="STRING" id="188906.SAMN04488526_3263"/>
<reference evidence="4 5" key="1">
    <citation type="submission" date="2016-10" db="EMBL/GenBank/DDBJ databases">
        <authorList>
            <person name="de Groot N.N."/>
        </authorList>
    </citation>
    <scope>NUCLEOTIDE SEQUENCE [LARGE SCALE GENOMIC DNA]</scope>
    <source>
        <strain evidence="4 5">DSM 14858</strain>
    </source>
</reference>
<accession>A0A1H7S9A5</accession>
<keyword evidence="1" id="KW-0479">Metal-binding</keyword>
<evidence type="ECO:0000313" key="4">
    <source>
        <dbReference type="EMBL" id="SEL69200.1"/>
    </source>
</evidence>
<dbReference type="AlphaFoldDB" id="A0A1H7S9A5"/>
<dbReference type="SUPFAM" id="SSF53659">
    <property type="entry name" value="Isocitrate/Isopropylmalate dehydrogenase-like"/>
    <property type="match status" value="1"/>
</dbReference>
<dbReference type="GO" id="GO:0051287">
    <property type="term" value="F:NAD binding"/>
    <property type="evidence" value="ECO:0007669"/>
    <property type="project" value="InterPro"/>
</dbReference>
<dbReference type="Proteomes" id="UP000199283">
    <property type="component" value="Unassembled WGS sequence"/>
</dbReference>
<evidence type="ECO:0000313" key="5">
    <source>
        <dbReference type="Proteomes" id="UP000199283"/>
    </source>
</evidence>
<evidence type="ECO:0000256" key="3">
    <source>
        <dbReference type="ARBA" id="ARBA00023027"/>
    </source>
</evidence>
<dbReference type="GO" id="GO:0016491">
    <property type="term" value="F:oxidoreductase activity"/>
    <property type="evidence" value="ECO:0007669"/>
    <property type="project" value="UniProtKB-KW"/>
</dbReference>
<dbReference type="GO" id="GO:0046872">
    <property type="term" value="F:metal ion binding"/>
    <property type="evidence" value="ECO:0007669"/>
    <property type="project" value="UniProtKB-KW"/>
</dbReference>